<reference evidence="1 2" key="1">
    <citation type="journal article" date="2015" name="Nature">
        <title>rRNA introns, odd ribosomes, and small enigmatic genomes across a large radiation of phyla.</title>
        <authorList>
            <person name="Brown C.T."/>
            <person name="Hug L.A."/>
            <person name="Thomas B.C."/>
            <person name="Sharon I."/>
            <person name="Castelle C.J."/>
            <person name="Singh A."/>
            <person name="Wilkins M.J."/>
            <person name="Williams K.H."/>
            <person name="Banfield J.F."/>
        </authorList>
    </citation>
    <scope>NUCLEOTIDE SEQUENCE [LARGE SCALE GENOMIC DNA]</scope>
</reference>
<dbReference type="STRING" id="1618578.UV74_C0011G0002"/>
<proteinExistence type="predicted"/>
<dbReference type="EMBL" id="LCFQ01000011">
    <property type="protein sequence ID" value="KKS97633.1"/>
    <property type="molecule type" value="Genomic_DNA"/>
</dbReference>
<sequence length="228" mass="27043">MTKGILYYTDNQLNMRLALTCRKFIAQSGLPITSVTLKPTKFGNNISLPLERSYETLYKQILVGLMAMKEDVVFFTEHDDLYHPSYFDFMPADKNTYYYNGNYWFIRLADGFAIHYDVSPLSGLCAYRDILIAHFKERVALIEKQGFNYHMGFEPMTHGRIKWKNWYDFKIYQSKIPTVDFCHSGNLTKKRWSQDQFRRKPKFWEEADYKHIPDWPDLPKIIAPFSPV</sequence>
<dbReference type="Proteomes" id="UP000034090">
    <property type="component" value="Unassembled WGS sequence"/>
</dbReference>
<accession>A0A0G1GFM3</accession>
<evidence type="ECO:0000313" key="1">
    <source>
        <dbReference type="EMBL" id="KKS97633.1"/>
    </source>
</evidence>
<comment type="caution">
    <text evidence="1">The sequence shown here is derived from an EMBL/GenBank/DDBJ whole genome shotgun (WGS) entry which is preliminary data.</text>
</comment>
<organism evidence="1 2">
    <name type="scientific">Candidatus Woesebacteria bacterium GW2011_GWB1_43_14</name>
    <dbReference type="NCBI Taxonomy" id="1618578"/>
    <lineage>
        <taxon>Bacteria</taxon>
        <taxon>Candidatus Woeseibacteriota</taxon>
    </lineage>
</organism>
<gene>
    <name evidence="1" type="ORF">UV74_C0011G0002</name>
</gene>
<evidence type="ECO:0008006" key="3">
    <source>
        <dbReference type="Google" id="ProtNLM"/>
    </source>
</evidence>
<name>A0A0G1GFM3_9BACT</name>
<protein>
    <recommendedName>
        <fullName evidence="3">DUF5672 domain-containing protein</fullName>
    </recommendedName>
</protein>
<evidence type="ECO:0000313" key="2">
    <source>
        <dbReference type="Proteomes" id="UP000034090"/>
    </source>
</evidence>
<dbReference type="AlphaFoldDB" id="A0A0G1GFM3"/>